<name>A0A0D7AVT5_9AGAR</name>
<feature type="region of interest" description="Disordered" evidence="1">
    <location>
        <begin position="36"/>
        <end position="60"/>
    </location>
</feature>
<keyword evidence="4" id="KW-1185">Reference proteome</keyword>
<organism evidence="3 4">
    <name type="scientific">Cylindrobasidium torrendii FP15055 ss-10</name>
    <dbReference type="NCBI Taxonomy" id="1314674"/>
    <lineage>
        <taxon>Eukaryota</taxon>
        <taxon>Fungi</taxon>
        <taxon>Dikarya</taxon>
        <taxon>Basidiomycota</taxon>
        <taxon>Agaricomycotina</taxon>
        <taxon>Agaricomycetes</taxon>
        <taxon>Agaricomycetidae</taxon>
        <taxon>Agaricales</taxon>
        <taxon>Marasmiineae</taxon>
        <taxon>Physalacriaceae</taxon>
        <taxon>Cylindrobasidium</taxon>
    </lineage>
</organism>
<dbReference type="Proteomes" id="UP000054007">
    <property type="component" value="Unassembled WGS sequence"/>
</dbReference>
<proteinExistence type="predicted"/>
<keyword evidence="2" id="KW-0812">Transmembrane</keyword>
<keyword evidence="2" id="KW-0472">Membrane</keyword>
<accession>A0A0D7AVT5</accession>
<evidence type="ECO:0000256" key="1">
    <source>
        <dbReference type="SAM" id="MobiDB-lite"/>
    </source>
</evidence>
<evidence type="ECO:0000313" key="3">
    <source>
        <dbReference type="EMBL" id="KIY62307.1"/>
    </source>
</evidence>
<protein>
    <submittedName>
        <fullName evidence="3">Uncharacterized protein</fullName>
    </submittedName>
</protein>
<dbReference type="OrthoDB" id="2779451at2759"/>
<sequence length="60" mass="6774">MSTNRNKAPNPLAFALISAASFATFYFVVQHREKTYPASSQPRHADHPLVPPVHKKENEK</sequence>
<dbReference type="AlphaFoldDB" id="A0A0D7AVT5"/>
<gene>
    <name evidence="3" type="ORF">CYLTODRAFT_361690</name>
</gene>
<feature type="transmembrane region" description="Helical" evidence="2">
    <location>
        <begin position="12"/>
        <end position="29"/>
    </location>
</feature>
<keyword evidence="2" id="KW-1133">Transmembrane helix</keyword>
<evidence type="ECO:0000256" key="2">
    <source>
        <dbReference type="SAM" id="Phobius"/>
    </source>
</evidence>
<dbReference type="EMBL" id="KN880798">
    <property type="protein sequence ID" value="KIY62307.1"/>
    <property type="molecule type" value="Genomic_DNA"/>
</dbReference>
<reference evidence="3 4" key="1">
    <citation type="journal article" date="2015" name="Fungal Genet. Biol.">
        <title>Evolution of novel wood decay mechanisms in Agaricales revealed by the genome sequences of Fistulina hepatica and Cylindrobasidium torrendii.</title>
        <authorList>
            <person name="Floudas D."/>
            <person name="Held B.W."/>
            <person name="Riley R."/>
            <person name="Nagy L.G."/>
            <person name="Koehler G."/>
            <person name="Ransdell A.S."/>
            <person name="Younus H."/>
            <person name="Chow J."/>
            <person name="Chiniquy J."/>
            <person name="Lipzen A."/>
            <person name="Tritt A."/>
            <person name="Sun H."/>
            <person name="Haridas S."/>
            <person name="LaButti K."/>
            <person name="Ohm R.A."/>
            <person name="Kues U."/>
            <person name="Blanchette R.A."/>
            <person name="Grigoriev I.V."/>
            <person name="Minto R.E."/>
            <person name="Hibbett D.S."/>
        </authorList>
    </citation>
    <scope>NUCLEOTIDE SEQUENCE [LARGE SCALE GENOMIC DNA]</scope>
    <source>
        <strain evidence="3 4">FP15055 ss-10</strain>
    </source>
</reference>
<evidence type="ECO:0000313" key="4">
    <source>
        <dbReference type="Proteomes" id="UP000054007"/>
    </source>
</evidence>